<dbReference type="SUPFAM" id="SSF51735">
    <property type="entry name" value="NAD(P)-binding Rossmann-fold domains"/>
    <property type="match status" value="1"/>
</dbReference>
<evidence type="ECO:0000256" key="3">
    <source>
        <dbReference type="SAM" id="Phobius"/>
    </source>
</evidence>
<keyword evidence="3" id="KW-0812">Transmembrane</keyword>
<dbReference type="InterPro" id="IPR050425">
    <property type="entry name" value="NAD(P)_dehydrat-like"/>
</dbReference>
<dbReference type="Gene3D" id="3.40.50.720">
    <property type="entry name" value="NAD(P)-binding Rossmann-like Domain"/>
    <property type="match status" value="1"/>
</dbReference>
<sequence>MSSPISDIPAGLWVLVTCALGFLAGYVTRQLLECGHKVRGKVRDQAKASRLIEDHFQSYTNSGHFELATVPDLAVSGAFDEAAKGVSAIAHIASMLDFDPNPNKVIPQTVAGAKSIMETAEKDLLSRKFVFTSSTVAAIFPAGDTKVYVDRAS</sequence>
<dbReference type="Pfam" id="PF01073">
    <property type="entry name" value="3Beta_HSD"/>
    <property type="match status" value="1"/>
</dbReference>
<dbReference type="GO" id="GO:0016616">
    <property type="term" value="F:oxidoreductase activity, acting on the CH-OH group of donors, NAD or NADP as acceptor"/>
    <property type="evidence" value="ECO:0007669"/>
    <property type="project" value="InterPro"/>
</dbReference>
<dbReference type="PANTHER" id="PTHR10366:SF562">
    <property type="entry name" value="ALDEHYDE REDUCTASE II (AFU_ORTHOLOGUE AFUA_1G11360)"/>
    <property type="match status" value="1"/>
</dbReference>
<protein>
    <recommendedName>
        <fullName evidence="4">3-beta hydroxysteroid dehydrogenase/isomerase domain-containing protein</fullName>
    </recommendedName>
</protein>
<comment type="caution">
    <text evidence="5">The sequence shown here is derived from an EMBL/GenBank/DDBJ whole genome shotgun (WGS) entry which is preliminary data.</text>
</comment>
<dbReference type="PANTHER" id="PTHR10366">
    <property type="entry name" value="NAD DEPENDENT EPIMERASE/DEHYDRATASE"/>
    <property type="match status" value="1"/>
</dbReference>
<organism evidence="5 6">
    <name type="scientific">Fusarium torreyae</name>
    <dbReference type="NCBI Taxonomy" id="1237075"/>
    <lineage>
        <taxon>Eukaryota</taxon>
        <taxon>Fungi</taxon>
        <taxon>Dikarya</taxon>
        <taxon>Ascomycota</taxon>
        <taxon>Pezizomycotina</taxon>
        <taxon>Sordariomycetes</taxon>
        <taxon>Hypocreomycetidae</taxon>
        <taxon>Hypocreales</taxon>
        <taxon>Nectriaceae</taxon>
        <taxon>Fusarium</taxon>
    </lineage>
</organism>
<dbReference type="OrthoDB" id="2735536at2759"/>
<dbReference type="EMBL" id="JAOQAZ010000019">
    <property type="protein sequence ID" value="KAJ4256208.1"/>
    <property type="molecule type" value="Genomic_DNA"/>
</dbReference>
<feature type="domain" description="3-beta hydroxysteroid dehydrogenase/isomerase" evidence="4">
    <location>
        <begin position="15"/>
        <end position="141"/>
    </location>
</feature>
<name>A0A9W8RY70_9HYPO</name>
<keyword evidence="6" id="KW-1185">Reference proteome</keyword>
<comment type="similarity">
    <text evidence="2">Belongs to the NAD(P)-dependent epimerase/dehydratase family. Dihydroflavonol-4-reductase subfamily.</text>
</comment>
<dbReference type="InterPro" id="IPR002225">
    <property type="entry name" value="3Beta_OHSteriod_DH/Estase"/>
</dbReference>
<dbReference type="Proteomes" id="UP001152049">
    <property type="component" value="Unassembled WGS sequence"/>
</dbReference>
<keyword evidence="1" id="KW-0560">Oxidoreductase</keyword>
<evidence type="ECO:0000313" key="6">
    <source>
        <dbReference type="Proteomes" id="UP001152049"/>
    </source>
</evidence>
<keyword evidence="3" id="KW-0472">Membrane</keyword>
<evidence type="ECO:0000256" key="1">
    <source>
        <dbReference type="ARBA" id="ARBA00023002"/>
    </source>
</evidence>
<evidence type="ECO:0000313" key="5">
    <source>
        <dbReference type="EMBL" id="KAJ4256208.1"/>
    </source>
</evidence>
<reference evidence="5" key="1">
    <citation type="submission" date="2022-09" db="EMBL/GenBank/DDBJ databases">
        <title>Fusarium specimens isolated from Avocado Roots.</title>
        <authorList>
            <person name="Stajich J."/>
            <person name="Roper C."/>
            <person name="Heimlech-Rivalta G."/>
        </authorList>
    </citation>
    <scope>NUCLEOTIDE SEQUENCE</scope>
    <source>
        <strain evidence="5">CF00136</strain>
    </source>
</reference>
<dbReference type="InterPro" id="IPR036291">
    <property type="entry name" value="NAD(P)-bd_dom_sf"/>
</dbReference>
<proteinExistence type="inferred from homology"/>
<feature type="transmembrane region" description="Helical" evidence="3">
    <location>
        <begin position="12"/>
        <end position="32"/>
    </location>
</feature>
<gene>
    <name evidence="5" type="ORF">NW762_009286</name>
</gene>
<dbReference type="AlphaFoldDB" id="A0A9W8RY70"/>
<evidence type="ECO:0000256" key="2">
    <source>
        <dbReference type="ARBA" id="ARBA00023445"/>
    </source>
</evidence>
<keyword evidence="3" id="KW-1133">Transmembrane helix</keyword>
<accession>A0A9W8RY70</accession>
<evidence type="ECO:0000259" key="4">
    <source>
        <dbReference type="Pfam" id="PF01073"/>
    </source>
</evidence>
<dbReference type="GO" id="GO:0006694">
    <property type="term" value="P:steroid biosynthetic process"/>
    <property type="evidence" value="ECO:0007669"/>
    <property type="project" value="InterPro"/>
</dbReference>